<dbReference type="SUPFAM" id="SSF49899">
    <property type="entry name" value="Concanavalin A-like lectins/glucanases"/>
    <property type="match status" value="1"/>
</dbReference>
<evidence type="ECO:0000313" key="1">
    <source>
        <dbReference type="EMBL" id="CAD2179947.1"/>
    </source>
</evidence>
<protein>
    <submittedName>
        <fullName evidence="1">Uncharacterized protein</fullName>
    </submittedName>
</protein>
<reference evidence="1 2" key="1">
    <citation type="submission" date="2020-08" db="EMBL/GenBank/DDBJ databases">
        <authorList>
            <person name="Koutsovoulos G."/>
            <person name="Danchin GJ E."/>
        </authorList>
    </citation>
    <scope>NUCLEOTIDE SEQUENCE [LARGE SCALE GENOMIC DNA]</scope>
</reference>
<evidence type="ECO:0000313" key="2">
    <source>
        <dbReference type="Proteomes" id="UP000580250"/>
    </source>
</evidence>
<dbReference type="AlphaFoldDB" id="A0A6V7VYC7"/>
<dbReference type="EMBL" id="CAJEWN010000357">
    <property type="protein sequence ID" value="CAD2179947.1"/>
    <property type="molecule type" value="Genomic_DNA"/>
</dbReference>
<name>A0A6V7VYC7_MELEN</name>
<sequence length="139" mass="16105">MKLKLLSVRGLYPLAFMPAQIEFAWTILASDVDIVLELEFIFDPDINRIDNGTIRHAKRGRYSELIMRTVSRVKSRLDERTYSNPIESGMPIVVIIQSAINHYIININQGEDIYYPHVEYPPWAINRVEVSFLNNPKSI</sequence>
<gene>
    <name evidence="1" type="ORF">MENT_LOCUS31989</name>
</gene>
<comment type="caution">
    <text evidence="1">The sequence shown here is derived from an EMBL/GenBank/DDBJ whole genome shotgun (WGS) entry which is preliminary data.</text>
</comment>
<organism evidence="1 2">
    <name type="scientific">Meloidogyne enterolobii</name>
    <name type="common">Root-knot nematode worm</name>
    <name type="synonym">Meloidogyne mayaguensis</name>
    <dbReference type="NCBI Taxonomy" id="390850"/>
    <lineage>
        <taxon>Eukaryota</taxon>
        <taxon>Metazoa</taxon>
        <taxon>Ecdysozoa</taxon>
        <taxon>Nematoda</taxon>
        <taxon>Chromadorea</taxon>
        <taxon>Rhabditida</taxon>
        <taxon>Tylenchina</taxon>
        <taxon>Tylenchomorpha</taxon>
        <taxon>Tylenchoidea</taxon>
        <taxon>Meloidogynidae</taxon>
        <taxon>Meloidogyninae</taxon>
        <taxon>Meloidogyne</taxon>
    </lineage>
</organism>
<proteinExistence type="predicted"/>
<dbReference type="Proteomes" id="UP000580250">
    <property type="component" value="Unassembled WGS sequence"/>
</dbReference>
<dbReference type="Gene3D" id="2.60.120.200">
    <property type="match status" value="1"/>
</dbReference>
<dbReference type="InterPro" id="IPR013320">
    <property type="entry name" value="ConA-like_dom_sf"/>
</dbReference>
<accession>A0A6V7VYC7</accession>